<evidence type="ECO:0000256" key="9">
    <source>
        <dbReference type="SAM" id="MobiDB-lite"/>
    </source>
</evidence>
<dbReference type="InterPro" id="IPR043565">
    <property type="entry name" value="PAX_fam"/>
</dbReference>
<dbReference type="InterPro" id="IPR036236">
    <property type="entry name" value="Znf_C2H2_sf"/>
</dbReference>
<evidence type="ECO:0000313" key="13">
    <source>
        <dbReference type="Proteomes" id="UP000683360"/>
    </source>
</evidence>
<dbReference type="SUPFAM" id="SSF46689">
    <property type="entry name" value="Homeodomain-like"/>
    <property type="match status" value="1"/>
</dbReference>
<dbReference type="InterPro" id="IPR001523">
    <property type="entry name" value="Paired_dom"/>
</dbReference>
<evidence type="ECO:0000256" key="2">
    <source>
        <dbReference type="ARBA" id="ARBA00022473"/>
    </source>
</evidence>
<feature type="compositionally biased region" description="Polar residues" evidence="9">
    <location>
        <begin position="1196"/>
        <end position="1210"/>
    </location>
</feature>
<dbReference type="GO" id="GO:0000981">
    <property type="term" value="F:DNA-binding transcription factor activity, RNA polymerase II-specific"/>
    <property type="evidence" value="ECO:0007669"/>
    <property type="project" value="TreeGrafter"/>
</dbReference>
<evidence type="ECO:0000256" key="3">
    <source>
        <dbReference type="ARBA" id="ARBA00022724"/>
    </source>
</evidence>
<evidence type="ECO:0000259" key="10">
    <source>
        <dbReference type="PROSITE" id="PS50157"/>
    </source>
</evidence>
<feature type="region of interest" description="Disordered" evidence="9">
    <location>
        <begin position="324"/>
        <end position="349"/>
    </location>
</feature>
<feature type="compositionally biased region" description="Basic and acidic residues" evidence="9">
    <location>
        <begin position="68"/>
        <end position="89"/>
    </location>
</feature>
<feature type="compositionally biased region" description="Polar residues" evidence="9">
    <location>
        <begin position="1025"/>
        <end position="1043"/>
    </location>
</feature>
<keyword evidence="4" id="KW-0805">Transcription regulation</keyword>
<feature type="region of interest" description="Disordered" evidence="9">
    <location>
        <begin position="1247"/>
        <end position="1290"/>
    </location>
</feature>
<evidence type="ECO:0000256" key="5">
    <source>
        <dbReference type="ARBA" id="ARBA00023125"/>
    </source>
</evidence>
<evidence type="ECO:0000256" key="7">
    <source>
        <dbReference type="ARBA" id="ARBA00023242"/>
    </source>
</evidence>
<dbReference type="Gene3D" id="1.10.10.10">
    <property type="entry name" value="Winged helix-like DNA-binding domain superfamily/Winged helix DNA-binding domain"/>
    <property type="match status" value="3"/>
</dbReference>
<evidence type="ECO:0000256" key="4">
    <source>
        <dbReference type="ARBA" id="ARBA00023015"/>
    </source>
</evidence>
<feature type="domain" description="C2H2-type" evidence="10">
    <location>
        <begin position="119"/>
        <end position="138"/>
    </location>
</feature>
<feature type="region of interest" description="Disordered" evidence="9">
    <location>
        <begin position="1025"/>
        <end position="1095"/>
    </location>
</feature>
<dbReference type="PROSITE" id="PS50157">
    <property type="entry name" value="ZINC_FINGER_C2H2_2"/>
    <property type="match status" value="1"/>
</dbReference>
<keyword evidence="3" id="KW-0563">Paired box</keyword>
<feature type="region of interest" description="Disordered" evidence="9">
    <location>
        <begin position="1121"/>
        <end position="1210"/>
    </location>
</feature>
<dbReference type="PROSITE" id="PS51057">
    <property type="entry name" value="PAIRED_2"/>
    <property type="match status" value="1"/>
</dbReference>
<evidence type="ECO:0000259" key="11">
    <source>
        <dbReference type="PROSITE" id="PS51057"/>
    </source>
</evidence>
<dbReference type="InterPro" id="IPR036388">
    <property type="entry name" value="WH-like_DNA-bd_sf"/>
</dbReference>
<dbReference type="Pfam" id="PF00292">
    <property type="entry name" value="PAX"/>
    <property type="match status" value="1"/>
</dbReference>
<dbReference type="PROSITE" id="PS00034">
    <property type="entry name" value="PAIRED_1"/>
    <property type="match status" value="1"/>
</dbReference>
<keyword evidence="8" id="KW-0863">Zinc-finger</keyword>
<keyword evidence="8" id="KW-0479">Metal-binding</keyword>
<dbReference type="GO" id="GO:0005634">
    <property type="term" value="C:nucleus"/>
    <property type="evidence" value="ECO:0007669"/>
    <property type="project" value="UniProtKB-SubCell"/>
</dbReference>
<dbReference type="PANTHER" id="PTHR45636">
    <property type="entry name" value="PAIRED BOX PROTEIN PAX-6-RELATED-RELATED"/>
    <property type="match status" value="1"/>
</dbReference>
<evidence type="ECO:0000313" key="12">
    <source>
        <dbReference type="EMBL" id="CAG2195086.1"/>
    </source>
</evidence>
<organism evidence="12 13">
    <name type="scientific">Mytilus edulis</name>
    <name type="common">Blue mussel</name>
    <dbReference type="NCBI Taxonomy" id="6550"/>
    <lineage>
        <taxon>Eukaryota</taxon>
        <taxon>Metazoa</taxon>
        <taxon>Spiralia</taxon>
        <taxon>Lophotrochozoa</taxon>
        <taxon>Mollusca</taxon>
        <taxon>Bivalvia</taxon>
        <taxon>Autobranchia</taxon>
        <taxon>Pteriomorphia</taxon>
        <taxon>Mytilida</taxon>
        <taxon>Mytiloidea</taxon>
        <taxon>Mytilidae</taxon>
        <taxon>Mytilinae</taxon>
        <taxon>Mytilus</taxon>
    </lineage>
</organism>
<keyword evidence="2" id="KW-0217">Developmental protein</keyword>
<dbReference type="GO" id="GO:0008270">
    <property type="term" value="F:zinc ion binding"/>
    <property type="evidence" value="ECO:0007669"/>
    <property type="project" value="UniProtKB-KW"/>
</dbReference>
<dbReference type="InterPro" id="IPR043182">
    <property type="entry name" value="PAIRED_DNA-bd_dom"/>
</dbReference>
<feature type="compositionally biased region" description="Polar residues" evidence="9">
    <location>
        <begin position="604"/>
        <end position="617"/>
    </location>
</feature>
<dbReference type="OrthoDB" id="6158668at2759"/>
<dbReference type="PRINTS" id="PR00027">
    <property type="entry name" value="PAIREDBOX"/>
</dbReference>
<keyword evidence="7" id="KW-0539">Nucleus</keyword>
<feature type="compositionally biased region" description="Polar residues" evidence="9">
    <location>
        <begin position="1050"/>
        <end position="1060"/>
    </location>
</feature>
<evidence type="ECO:0000256" key="8">
    <source>
        <dbReference type="PROSITE-ProRule" id="PRU00042"/>
    </source>
</evidence>
<evidence type="ECO:0000256" key="6">
    <source>
        <dbReference type="ARBA" id="ARBA00023163"/>
    </source>
</evidence>
<dbReference type="SMART" id="SM00351">
    <property type="entry name" value="PAX"/>
    <property type="match status" value="1"/>
</dbReference>
<dbReference type="Proteomes" id="UP000683360">
    <property type="component" value="Unassembled WGS sequence"/>
</dbReference>
<gene>
    <name evidence="12" type="ORF">MEDL_10083</name>
</gene>
<dbReference type="SUPFAM" id="SSF57667">
    <property type="entry name" value="beta-beta-alpha zinc fingers"/>
    <property type="match status" value="1"/>
</dbReference>
<dbReference type="EMBL" id="CAJPWZ010000505">
    <property type="protein sequence ID" value="CAG2195086.1"/>
    <property type="molecule type" value="Genomic_DNA"/>
</dbReference>
<feature type="region of interest" description="Disordered" evidence="9">
    <location>
        <begin position="807"/>
        <end position="828"/>
    </location>
</feature>
<feature type="compositionally biased region" description="Polar residues" evidence="9">
    <location>
        <begin position="324"/>
        <end position="339"/>
    </location>
</feature>
<reference evidence="12" key="1">
    <citation type="submission" date="2021-03" db="EMBL/GenBank/DDBJ databases">
        <authorList>
            <person name="Bekaert M."/>
        </authorList>
    </citation>
    <scope>NUCLEOTIDE SEQUENCE</scope>
</reference>
<keyword evidence="5" id="KW-0238">DNA-binding</keyword>
<evidence type="ECO:0000256" key="1">
    <source>
        <dbReference type="ARBA" id="ARBA00004123"/>
    </source>
</evidence>
<accession>A0A8S3QKW0</accession>
<feature type="region of interest" description="Disordered" evidence="9">
    <location>
        <begin position="598"/>
        <end position="657"/>
    </location>
</feature>
<dbReference type="GO" id="GO:0000978">
    <property type="term" value="F:RNA polymerase II cis-regulatory region sequence-specific DNA binding"/>
    <property type="evidence" value="ECO:0007669"/>
    <property type="project" value="TreeGrafter"/>
</dbReference>
<keyword evidence="13" id="KW-1185">Reference proteome</keyword>
<feature type="domain" description="Paired" evidence="11">
    <location>
        <begin position="475"/>
        <end position="606"/>
    </location>
</feature>
<keyword evidence="8" id="KW-0862">Zinc</keyword>
<sequence>MVEVNQQRNCKHKVNKHPLEWAIGENSQLEWARGENSPLEWARGENSPLEWARGENSPLEWARGENSQLERARGENSQLERARGENSQLERAKVKQRKSLSMTDNIGNEDAYAYDGHVYKCFRCGKTYNRKSFLQNHQCHICPLCDKLFVSSQNLKSHSCAMTSCDDCKRSFKSTKTLSNHKCTYCKHCSTVFSSFQKLNQHLQHYKVSIDATEPEKKQQAEKRKTKSLKTNLCSMGVEMKAAESDWQLDGNIVKIKEETLSDTNEQDGLNMPNFKHRLACEFKMATDILNVQVKKESMEPPSEDKVEETAPDIAQIVDKENIGETNSCDNDTVTSNNNTEDKNGDKPGTPIMVISPEGGNTAEQLQRMIQQQYLVNLLQFQQSMLQGQVNQAPSLQVQHQTLLNALDFTGKSGETSPDSTQNVAGAVKERKQNRSIEGEIGSDNDSLVFDDEVYSNGEELTDKQKSERIRHSVGGRNINQYGREFTNGRPLPDHLRVQILQLALQGIRPCEISRQLQVSHGCVSKILNRYRKTGSINPGQIGGSKPKVTTPDVVSRVRQYKMENPQMFAWEIRQKIIDKFVESINIVDVQGKPTIDAQGKPTIDSQGKPTIDSQGKPTIDAQGKPTIDAQGKPTIDAQGKPTIDAQGKPTIDVQGKPTIDAQGKPTIDAQGIPTIDAQGNLPLMPRANLPFIPRANLLLLADGICQEKNIPSISSINRIIRDKAILQRRSFDGSLKDCDTTDMDDLPLDTERIQRYMISIPNLTGNNMTPSTEGTIIPVQVSLDTAQGVLVPTVNMIRQQYSPPIAHQQTSQVSPTLMRTSPKQSPSSIVIQGIGNDAIKTNENAQHVFTVEDLSRQKFGISVSENNGHLQPGVGTSQTVDIGELAVEGMKCSSSPKSDLNRHNLHSVISHLITTQTAAIMKEDDIAAQQLQYQNEAAQGQSSETIIEIDPEINDAVSNITKNPGTVSNPLSPIVSKDFSPIIQRKFSSEGLSIISSPQTYTVASDKIGSTVPVTINIAPYQFESSSKDNSPQISPALSSSHSMEKHPQTSPQSVGSNARNKSRHRSRDSSSSGSMSPTTNRTKSVEKKAVSRSNVVPAPPAAVTYDKYAGTPTMYDYTLPDRGLGTGPAPTPRPQSSNSVKSHSWHCPQSPAQLSIPSPALSDRSGTSPLDLSSAPIKESRREILKSPALSDKGSLSVTEENSEKSTPQKVLYEKNMLIFSENEVEIISVGNNKWVVRNESQLLSMTHKGKPDGQTETQTNKRPSDDESGSPVGLKIPKLTNGNSTPMMGHGANTVNSSVPLTNGNMIFSANVSVDSQSGRDPKNCPVLQNMLKPKT</sequence>
<proteinExistence type="predicted"/>
<comment type="subcellular location">
    <subcellularLocation>
        <location evidence="1">Nucleus</location>
    </subcellularLocation>
</comment>
<dbReference type="InterPro" id="IPR013087">
    <property type="entry name" value="Znf_C2H2_type"/>
</dbReference>
<dbReference type="PANTHER" id="PTHR45636:SF52">
    <property type="entry name" value="PAIRED DOMAIN-CONTAINING PROTEIN"/>
    <property type="match status" value="1"/>
</dbReference>
<feature type="region of interest" description="Disordered" evidence="9">
    <location>
        <begin position="65"/>
        <end position="89"/>
    </location>
</feature>
<comment type="caution">
    <text evidence="12">The sequence shown here is derived from an EMBL/GenBank/DDBJ whole genome shotgun (WGS) entry which is preliminary data.</text>
</comment>
<dbReference type="InterPro" id="IPR009057">
    <property type="entry name" value="Homeodomain-like_sf"/>
</dbReference>
<protein>
    <submittedName>
        <fullName evidence="12">Uncharacterized protein</fullName>
    </submittedName>
</protein>
<name>A0A8S3QKW0_MYTED</name>
<keyword evidence="6" id="KW-0804">Transcription</keyword>